<evidence type="ECO:0000256" key="1">
    <source>
        <dbReference type="ARBA" id="ARBA00010552"/>
    </source>
</evidence>
<dbReference type="GO" id="GO:0016787">
    <property type="term" value="F:hydrolase activity"/>
    <property type="evidence" value="ECO:0007669"/>
    <property type="project" value="UniProtKB-KW"/>
</dbReference>
<evidence type="ECO:0000313" key="3">
    <source>
        <dbReference type="Proteomes" id="UP001243757"/>
    </source>
</evidence>
<sequence>MRQIQNRDIAPPFGPYCHALEVGAGDSLLAFSGLVGCEQDGTLPAEAGAQTSLIFQSLAQLLEGEGLGLQHVGKLNFFVARREDLPAIRAARDAWLGDHRPAMSLVLVAGLGSEEWLLEVDGFAVRPAASEVAA</sequence>
<gene>
    <name evidence="2" type="ORF">QO033_18850</name>
</gene>
<organism evidence="2 3">
    <name type="scientific">Pseudodonghicola flavimaris</name>
    <dbReference type="NCBI Taxonomy" id="3050036"/>
    <lineage>
        <taxon>Bacteria</taxon>
        <taxon>Pseudomonadati</taxon>
        <taxon>Pseudomonadota</taxon>
        <taxon>Alphaproteobacteria</taxon>
        <taxon>Rhodobacterales</taxon>
        <taxon>Paracoccaceae</taxon>
        <taxon>Pseudodonghicola</taxon>
    </lineage>
</organism>
<dbReference type="RefSeq" id="WP_284482517.1">
    <property type="nucleotide sequence ID" value="NZ_JASNJD010000018.1"/>
</dbReference>
<dbReference type="PANTHER" id="PTHR11803">
    <property type="entry name" value="2-IMINOBUTANOATE/2-IMINOPROPANOATE DEAMINASE RIDA"/>
    <property type="match status" value="1"/>
</dbReference>
<dbReference type="EMBL" id="JASNJD010000018">
    <property type="protein sequence ID" value="MDK3019744.1"/>
    <property type="molecule type" value="Genomic_DNA"/>
</dbReference>
<comment type="similarity">
    <text evidence="1">Belongs to the RutC family.</text>
</comment>
<dbReference type="SUPFAM" id="SSF55298">
    <property type="entry name" value="YjgF-like"/>
    <property type="match status" value="1"/>
</dbReference>
<dbReference type="Gene3D" id="3.30.1330.40">
    <property type="entry name" value="RutC-like"/>
    <property type="match status" value="1"/>
</dbReference>
<reference evidence="2 3" key="1">
    <citation type="submission" date="2023-05" db="EMBL/GenBank/DDBJ databases">
        <title>Pseudodonghicola sp. nov.</title>
        <authorList>
            <person name="Huang J."/>
        </authorList>
    </citation>
    <scope>NUCLEOTIDE SEQUENCE [LARGE SCALE GENOMIC DNA]</scope>
    <source>
        <strain evidence="2 3">IC7</strain>
    </source>
</reference>
<proteinExistence type="inferred from homology"/>
<dbReference type="InterPro" id="IPR006175">
    <property type="entry name" value="YjgF/YER057c/UK114"/>
</dbReference>
<dbReference type="InterPro" id="IPR035959">
    <property type="entry name" value="RutC-like_sf"/>
</dbReference>
<keyword evidence="2" id="KW-0378">Hydrolase</keyword>
<evidence type="ECO:0000313" key="2">
    <source>
        <dbReference type="EMBL" id="MDK3019744.1"/>
    </source>
</evidence>
<dbReference type="Proteomes" id="UP001243757">
    <property type="component" value="Unassembled WGS sequence"/>
</dbReference>
<dbReference type="PANTHER" id="PTHR11803:SF58">
    <property type="entry name" value="PROTEIN HMF1-RELATED"/>
    <property type="match status" value="1"/>
</dbReference>
<name>A0ABT7F560_9RHOB</name>
<protein>
    <submittedName>
        <fullName evidence="2">Rid family hydrolase</fullName>
    </submittedName>
</protein>
<comment type="caution">
    <text evidence="2">The sequence shown here is derived from an EMBL/GenBank/DDBJ whole genome shotgun (WGS) entry which is preliminary data.</text>
</comment>
<keyword evidence="3" id="KW-1185">Reference proteome</keyword>
<dbReference type="Pfam" id="PF01042">
    <property type="entry name" value="Ribonuc_L-PSP"/>
    <property type="match status" value="1"/>
</dbReference>
<accession>A0ABT7F560</accession>